<dbReference type="InterPro" id="IPR015517">
    <property type="entry name" value="dCMP_deaminase-rel"/>
</dbReference>
<feature type="region of interest" description="Disordered" evidence="7">
    <location>
        <begin position="763"/>
        <end position="784"/>
    </location>
</feature>
<feature type="compositionally biased region" description="Polar residues" evidence="7">
    <location>
        <begin position="763"/>
        <end position="774"/>
    </location>
</feature>
<keyword evidence="3" id="KW-0378">Hydrolase</keyword>
<evidence type="ECO:0000313" key="10">
    <source>
        <dbReference type="Proteomes" id="UP000789759"/>
    </source>
</evidence>
<keyword evidence="4" id="KW-0238">DNA-binding</keyword>
<dbReference type="OrthoDB" id="2365692at2759"/>
<evidence type="ECO:0000256" key="2">
    <source>
        <dbReference type="ARBA" id="ARBA00022727"/>
    </source>
</evidence>
<comment type="caution">
    <text evidence="9">The sequence shown here is derived from an EMBL/GenBank/DDBJ whole genome shotgun (WGS) entry which is preliminary data.</text>
</comment>
<evidence type="ECO:0000256" key="6">
    <source>
        <dbReference type="ARBA" id="ARBA00041763"/>
    </source>
</evidence>
<dbReference type="InterPro" id="IPR027417">
    <property type="entry name" value="P-loop_NTPase"/>
</dbReference>
<gene>
    <name evidence="9" type="ORF">CPELLU_LOCUS2045</name>
</gene>
<keyword evidence="10" id="KW-1185">Reference proteome</keyword>
<dbReference type="InterPro" id="IPR016193">
    <property type="entry name" value="Cytidine_deaminase-like"/>
</dbReference>
<evidence type="ECO:0000256" key="4">
    <source>
        <dbReference type="ARBA" id="ARBA00023125"/>
    </source>
</evidence>
<dbReference type="GO" id="GO:0009165">
    <property type="term" value="P:nucleotide biosynthetic process"/>
    <property type="evidence" value="ECO:0007669"/>
    <property type="project" value="UniProtKB-KW"/>
</dbReference>
<dbReference type="Gene3D" id="3.40.140.10">
    <property type="entry name" value="Cytidine Deaminase, domain 2"/>
    <property type="match status" value="1"/>
</dbReference>
<dbReference type="InterPro" id="IPR010998">
    <property type="entry name" value="Integrase_recombinase_N"/>
</dbReference>
<dbReference type="Gene3D" id="1.10.150.130">
    <property type="match status" value="1"/>
</dbReference>
<sequence length="1320" mass="151461">MNIDTQETDIVNNDTNINQDTNIHNDSNDTMEYDHLDTTAKAWEPSNEMLSLTSDIYHDNTLSKNDRFNIIKNQPVNKLITFKPPIMDAPLWQIMSKEAKHTDTLLQKVAYRASTILRPIDNLLRNTYESCPENDDDEALKLISFNYKPKADYSEVFGERLHEFIEKENATNKLIHKALLHKKRGQQTVPAYTTHHNRPNFMAHNRLFIQVYTRSYNNFSHKQFMGNSTKELEIGRYLRYCAHSWLRLFGSSWVTSVILEEFSSLCSEIQSLLDKKVIRHLDMNVSCFVSNLLLIPKKTSDLHPPFQNGDDRNGQESTSSKRLYGYNRSPGCLLSCTFESKLLTLLRFQLQWHLIRIHVFAFQTFHKSMNIHKDLLPSDNTSQVLGNSYSSISRRHYNFGEFEEDSPQSFRDHTPTGKVSPITNSKFGVSRFPHKHTENDPFSNTKESQRYYQGVQNPSSTRSSPHPQIGSINREIDCSNCNSLSQSIEVTGTIERQDYCTQTQGMELIPDPINGESNSTQMVDKEPEILERSINNTSNTTNYNVHQCIPNGLEYSNRKTYSIWFLGQKRTNTAHKSIGIESNRSWASILQRNSELHHPGKIRQHHGSSLFKPPGWNNKHKSQPVNRKNMEFLFVKKHLNYSRTHTRHYEHYGRSSLMAKTRTLQLENKETHVQLNKSNLGSICNRPLCRPKECATSKIFFMASRPICKRNKCTKPVVEQDKRMGQPIMDFNSSDSSQSNTRTNYDMSNSSMVAISPMVPNTSVSTNRAANPSTIPLYDTGTQRNEDPIEVQPVKNIRMALIRSKLKEKNFSERAILLYTKAFDPKASMTVSSNIKKWLDWCEIIEQDPITCSLSIICEFLLDQLVAGKAYNTIAGYRSAISEIHDFIDGTPIGKHSDVCRVMQAMNNEDPPPIRSDDPIDLIPSLDYIIRLNNNTEHSLCTASRPSDLARLDLTSLTITTNAITLNCLNPKELKISNSRALTQGSRATRSSVKKIVIGDFENRSLSPKVALLTMLETTQHLRTTREQKESPTATAKDIRVMATFFAQNRGADLATILALGNWSNNQVYQRFYQRGIKLMLERPICSGKRTIVDWLKREHEFTELDAKKYKNPEELIHSVIKDLKKNYVIFGIDDCTLNALKECRRRPFFLLLAVDAELRVRYARWKNRENKENFNDFMDQNDKNWNEIYKIMYMADFVITNSSEKADLYKYLNDLDITNPLLLRPDYDTYFMNLADLVASRTNCIRRKVGCVLVKDSRVIATGYNGTARGLKNCNEGNCESCSQEDGGKSSTCKCLHAEENALLEVGRENKDCILYCNT</sequence>
<dbReference type="PROSITE" id="PS51747">
    <property type="entry name" value="CYT_DCMP_DEAMINASES_2"/>
    <property type="match status" value="1"/>
</dbReference>
<evidence type="ECO:0000256" key="5">
    <source>
        <dbReference type="ARBA" id="ARBA00038938"/>
    </source>
</evidence>
<dbReference type="Proteomes" id="UP000789759">
    <property type="component" value="Unassembled WGS sequence"/>
</dbReference>
<feature type="region of interest" description="Disordered" evidence="7">
    <location>
        <begin position="404"/>
        <end position="448"/>
    </location>
</feature>
<accession>A0A9N8ZDT3</accession>
<reference evidence="9" key="1">
    <citation type="submission" date="2021-06" db="EMBL/GenBank/DDBJ databases">
        <authorList>
            <person name="Kallberg Y."/>
            <person name="Tangrot J."/>
            <person name="Rosling A."/>
        </authorList>
    </citation>
    <scope>NUCLEOTIDE SEQUENCE</scope>
    <source>
        <strain evidence="9">FL966</strain>
    </source>
</reference>
<dbReference type="Gene3D" id="3.40.50.300">
    <property type="entry name" value="P-loop containing nucleotide triphosphate hydrolases"/>
    <property type="match status" value="1"/>
</dbReference>
<organism evidence="9 10">
    <name type="scientific">Cetraspora pellucida</name>
    <dbReference type="NCBI Taxonomy" id="1433469"/>
    <lineage>
        <taxon>Eukaryota</taxon>
        <taxon>Fungi</taxon>
        <taxon>Fungi incertae sedis</taxon>
        <taxon>Mucoromycota</taxon>
        <taxon>Glomeromycotina</taxon>
        <taxon>Glomeromycetes</taxon>
        <taxon>Diversisporales</taxon>
        <taxon>Gigasporaceae</taxon>
        <taxon>Cetraspora</taxon>
    </lineage>
</organism>
<dbReference type="GO" id="GO:0004132">
    <property type="term" value="F:dCMP deaminase activity"/>
    <property type="evidence" value="ECO:0007669"/>
    <property type="project" value="UniProtKB-EC"/>
</dbReference>
<name>A0A9N8ZDT3_9GLOM</name>
<dbReference type="EMBL" id="CAJVQA010000838">
    <property type="protein sequence ID" value="CAG8492407.1"/>
    <property type="molecule type" value="Genomic_DNA"/>
</dbReference>
<dbReference type="EC" id="3.5.4.12" evidence="5"/>
<feature type="region of interest" description="Disordered" evidence="7">
    <location>
        <begin position="599"/>
        <end position="623"/>
    </location>
</feature>
<evidence type="ECO:0000259" key="8">
    <source>
        <dbReference type="PROSITE" id="PS51747"/>
    </source>
</evidence>
<dbReference type="PANTHER" id="PTHR11086">
    <property type="entry name" value="DEOXYCYTIDYLATE DEAMINASE-RELATED"/>
    <property type="match status" value="1"/>
</dbReference>
<dbReference type="GO" id="GO:0005737">
    <property type="term" value="C:cytoplasm"/>
    <property type="evidence" value="ECO:0007669"/>
    <property type="project" value="TreeGrafter"/>
</dbReference>
<keyword evidence="2" id="KW-0545">Nucleotide biosynthesis</keyword>
<evidence type="ECO:0000256" key="7">
    <source>
        <dbReference type="SAM" id="MobiDB-lite"/>
    </source>
</evidence>
<dbReference type="Pfam" id="PF00383">
    <property type="entry name" value="dCMP_cyt_deam_1"/>
    <property type="match status" value="1"/>
</dbReference>
<dbReference type="GO" id="GO:0003677">
    <property type="term" value="F:DNA binding"/>
    <property type="evidence" value="ECO:0007669"/>
    <property type="project" value="UniProtKB-KW"/>
</dbReference>
<dbReference type="PANTHER" id="PTHR11086:SF18">
    <property type="entry name" value="DEOXYCYTIDYLATE DEAMINASE"/>
    <property type="match status" value="1"/>
</dbReference>
<dbReference type="InterPro" id="IPR035105">
    <property type="entry name" value="Deoxycytidylate_deaminase_dom"/>
</dbReference>
<evidence type="ECO:0000256" key="3">
    <source>
        <dbReference type="ARBA" id="ARBA00022801"/>
    </source>
</evidence>
<feature type="domain" description="CMP/dCMP-type deaminase" evidence="8">
    <location>
        <begin position="1227"/>
        <end position="1320"/>
    </location>
</feature>
<dbReference type="InterPro" id="IPR002125">
    <property type="entry name" value="CMP_dCMP_dom"/>
</dbReference>
<dbReference type="SUPFAM" id="SSF47823">
    <property type="entry name" value="lambda integrase-like, N-terminal domain"/>
    <property type="match status" value="1"/>
</dbReference>
<comment type="cofactor">
    <cofactor evidence="1">
        <name>Zn(2+)</name>
        <dbReference type="ChEBI" id="CHEBI:29105"/>
    </cofactor>
</comment>
<feature type="region of interest" description="Disordered" evidence="7">
    <location>
        <begin position="1"/>
        <end position="29"/>
    </location>
</feature>
<dbReference type="SUPFAM" id="SSF53927">
    <property type="entry name" value="Cytidine deaminase-like"/>
    <property type="match status" value="1"/>
</dbReference>
<evidence type="ECO:0000313" key="9">
    <source>
        <dbReference type="EMBL" id="CAG8492407.1"/>
    </source>
</evidence>
<proteinExistence type="predicted"/>
<dbReference type="CDD" id="cd01286">
    <property type="entry name" value="deoxycytidylate_deaminase"/>
    <property type="match status" value="1"/>
</dbReference>
<protein>
    <recommendedName>
        <fullName evidence="6">dCMP deaminase</fullName>
        <ecNumber evidence="5">3.5.4.12</ecNumber>
    </recommendedName>
    <alternativeName>
        <fullName evidence="6">dCMP deaminase</fullName>
    </alternativeName>
</protein>
<feature type="compositionally biased region" description="Low complexity" evidence="7">
    <location>
        <begin position="8"/>
        <end position="25"/>
    </location>
</feature>
<evidence type="ECO:0000256" key="1">
    <source>
        <dbReference type="ARBA" id="ARBA00001947"/>
    </source>
</evidence>